<dbReference type="Proteomes" id="UP000887566">
    <property type="component" value="Unplaced"/>
</dbReference>
<evidence type="ECO:0000313" key="1">
    <source>
        <dbReference type="Proteomes" id="UP000887566"/>
    </source>
</evidence>
<dbReference type="WBParaSite" id="PSAMB.scaffold138size73596.g2583.t1">
    <property type="protein sequence ID" value="PSAMB.scaffold138size73596.g2583.t1"/>
    <property type="gene ID" value="PSAMB.scaffold138size73596.g2583"/>
</dbReference>
<reference evidence="2" key="1">
    <citation type="submission" date="2022-11" db="UniProtKB">
        <authorList>
            <consortium name="WormBaseParasite"/>
        </authorList>
    </citation>
    <scope>IDENTIFICATION</scope>
</reference>
<dbReference type="AlphaFoldDB" id="A0A914V055"/>
<protein>
    <submittedName>
        <fullName evidence="2">F-box domain-containing protein</fullName>
    </submittedName>
</protein>
<organism evidence="1 2">
    <name type="scientific">Plectus sambesii</name>
    <dbReference type="NCBI Taxonomy" id="2011161"/>
    <lineage>
        <taxon>Eukaryota</taxon>
        <taxon>Metazoa</taxon>
        <taxon>Ecdysozoa</taxon>
        <taxon>Nematoda</taxon>
        <taxon>Chromadorea</taxon>
        <taxon>Plectida</taxon>
        <taxon>Plectina</taxon>
        <taxon>Plectoidea</taxon>
        <taxon>Plectidae</taxon>
        <taxon>Plectus</taxon>
    </lineage>
</organism>
<sequence>MARCALLREECQQVALLPPEMIESIVDWMSPLALAESRWELVSKGFHQLMRGVYRRKTMLCSMKGPDAAFFRQFVDGECSDQQYRRLLRLVQAVFPNIVHLQLEAGVFCALLQVLNKMTFPSTSPLMPKLQKLSLLLGAPHGRLSLNTPLENFCLARRLASDLQSVAITVNVRDDSTDCTSCDLRRIARWLVELNGRTSSWDVDLRDWTANAQGWFSPSDVTALRDRSFIGLVRALMDVGAPIGSLALHDCLRQSPYMLIMTRKQRALYMYDEFKMVQNLVIGYDIGIVAPAFAHLETFGKLQHVRLEYCHVLFKPDFVTYLQNAPNLETVTVVLPHNWEERVARCTEGCFRNADYFCFKPEGWPVFHRLLPSARLEFEHYPDHQFVGAH</sequence>
<accession>A0A914V055</accession>
<keyword evidence="1" id="KW-1185">Reference proteome</keyword>
<proteinExistence type="predicted"/>
<name>A0A914V055_9BILA</name>
<evidence type="ECO:0000313" key="2">
    <source>
        <dbReference type="WBParaSite" id="PSAMB.scaffold138size73596.g2583.t1"/>
    </source>
</evidence>